<dbReference type="EMBL" id="JJMP01000001">
    <property type="protein sequence ID" value="RYC52865.1"/>
    <property type="molecule type" value="Genomic_DNA"/>
</dbReference>
<comment type="caution">
    <text evidence="1">The sequence shown here is derived from an EMBL/GenBank/DDBJ whole genome shotgun (WGS) entry which is preliminary data.</text>
</comment>
<gene>
    <name evidence="1" type="ORF">DN53_01195</name>
</gene>
<evidence type="ECO:0000313" key="2">
    <source>
        <dbReference type="Proteomes" id="UP000290261"/>
    </source>
</evidence>
<dbReference type="InterPro" id="IPR059226">
    <property type="entry name" value="Choice_anch_Q_dom"/>
</dbReference>
<accession>A0A444VPW6</accession>
<name>A0A444VPW6_9FLAO</name>
<reference evidence="1 2" key="1">
    <citation type="submission" date="2014-04" db="EMBL/GenBank/DDBJ databases">
        <title>Whole genome of Muricauda olearia.</title>
        <authorList>
            <person name="Zhang X.-H."/>
            <person name="Tang K."/>
        </authorList>
    </citation>
    <scope>NUCLEOTIDE SEQUENCE [LARGE SCALE GENOMIC DNA]</scope>
    <source>
        <strain evidence="1 2">Th120</strain>
    </source>
</reference>
<keyword evidence="2" id="KW-1185">Reference proteome</keyword>
<dbReference type="Proteomes" id="UP000290261">
    <property type="component" value="Unassembled WGS sequence"/>
</dbReference>
<evidence type="ECO:0000313" key="1">
    <source>
        <dbReference type="EMBL" id="RYC52865.1"/>
    </source>
</evidence>
<proteinExistence type="predicted"/>
<dbReference type="RefSeq" id="WP_129652590.1">
    <property type="nucleotide sequence ID" value="NZ_ML142907.1"/>
</dbReference>
<protein>
    <submittedName>
        <fullName evidence="1">Uncharacterized protein</fullName>
    </submittedName>
</protein>
<dbReference type="AlphaFoldDB" id="A0A444VPW6"/>
<organism evidence="1 2">
    <name type="scientific">Flagellimonas olearia</name>
    <dbReference type="NCBI Taxonomy" id="552546"/>
    <lineage>
        <taxon>Bacteria</taxon>
        <taxon>Pseudomonadati</taxon>
        <taxon>Bacteroidota</taxon>
        <taxon>Flavobacteriia</taxon>
        <taxon>Flavobacteriales</taxon>
        <taxon>Flavobacteriaceae</taxon>
        <taxon>Flagellimonas</taxon>
    </lineage>
</organism>
<dbReference type="NCBIfam" id="NF041518">
    <property type="entry name" value="choice_anch_Q"/>
    <property type="match status" value="1"/>
</dbReference>
<sequence length="103" mass="11696">MWYPVPVSCVFQGYHLLQFNDNNGQFGENPSYNFGDTDLYRNIVLNQEPNFFNRSKNQLTIHDNSAAIDKADPDASLSVPIDILGMDRTQNSDLGAYEFTDNN</sequence>